<accession>A0A0G0PJS1</accession>
<reference evidence="1 2" key="1">
    <citation type="journal article" date="2015" name="Nature">
        <title>rRNA introns, odd ribosomes, and small enigmatic genomes across a large radiation of phyla.</title>
        <authorList>
            <person name="Brown C.T."/>
            <person name="Hug L.A."/>
            <person name="Thomas B.C."/>
            <person name="Sharon I."/>
            <person name="Castelle C.J."/>
            <person name="Singh A."/>
            <person name="Wilkins M.J."/>
            <person name="Williams K.H."/>
            <person name="Banfield J.F."/>
        </authorList>
    </citation>
    <scope>NUCLEOTIDE SEQUENCE [LARGE SCALE GENOMIC DNA]</scope>
</reference>
<evidence type="ECO:0000313" key="2">
    <source>
        <dbReference type="Proteomes" id="UP000034793"/>
    </source>
</evidence>
<dbReference type="Proteomes" id="UP000034793">
    <property type="component" value="Unassembled WGS sequence"/>
</dbReference>
<name>A0A0G0PJS1_9BACT</name>
<gene>
    <name evidence="1" type="ORF">UT61_C0049G0002</name>
</gene>
<dbReference type="AlphaFoldDB" id="A0A0G0PJS1"/>
<protein>
    <submittedName>
        <fullName evidence="1">Uncharacterized protein</fullName>
    </submittedName>
</protein>
<dbReference type="EMBL" id="LBXL01000049">
    <property type="protein sequence ID" value="KKR28459.1"/>
    <property type="molecule type" value="Genomic_DNA"/>
</dbReference>
<proteinExistence type="predicted"/>
<organism evidence="1 2">
    <name type="scientific">Candidatus Woesebacteria bacterium GW2011_GWA1_39_8</name>
    <dbReference type="NCBI Taxonomy" id="1618552"/>
    <lineage>
        <taxon>Bacteria</taxon>
        <taxon>Candidatus Woeseibacteriota</taxon>
    </lineage>
</organism>
<sequence>MKQILDGIGNFRIKVADFFHSEVNNTFNKTEFHFHGPVNIIDKSPKNVRRKIGFPPKEK</sequence>
<evidence type="ECO:0000313" key="1">
    <source>
        <dbReference type="EMBL" id="KKR28459.1"/>
    </source>
</evidence>
<comment type="caution">
    <text evidence="1">The sequence shown here is derived from an EMBL/GenBank/DDBJ whole genome shotgun (WGS) entry which is preliminary data.</text>
</comment>